<dbReference type="EMBL" id="LBSM01000002">
    <property type="protein sequence ID" value="KKQ18772.1"/>
    <property type="molecule type" value="Genomic_DNA"/>
</dbReference>
<reference evidence="1 2" key="1">
    <citation type="journal article" date="2015" name="Nature">
        <title>rRNA introns, odd ribosomes, and small enigmatic genomes across a large radiation of phyla.</title>
        <authorList>
            <person name="Brown C.T."/>
            <person name="Hug L.A."/>
            <person name="Thomas B.C."/>
            <person name="Sharon I."/>
            <person name="Castelle C.J."/>
            <person name="Singh A."/>
            <person name="Wilkins M.J."/>
            <person name="Williams K.H."/>
            <person name="Banfield J.F."/>
        </authorList>
    </citation>
    <scope>NUCLEOTIDE SEQUENCE [LARGE SCALE GENOMIC DNA]</scope>
</reference>
<sequence length="237" mass="28076">MNIYWMPRKKLDLIIKQKIKPSAIVLDIGCGIRPQKFQKPLIHICCEPFGQYVEELQKIIYRKKWTDRFVVIQADWSMAVKIFPPFSVDVIFLIDVIEHLPKTEALALLKKTEKIARKQIIIFTPLGFLVQKHPDGKDAWGMEGGKMQEHRSGWELSDFDDTWEIYATDKYHTTDNLGHFYHKPHGAFYAVKDIILPKKKISIWESNFFQDLTEFGQKYFRKIKRIIHLKNIKERNE</sequence>
<dbReference type="SUPFAM" id="SSF53335">
    <property type="entry name" value="S-adenosyl-L-methionine-dependent methyltransferases"/>
    <property type="match status" value="1"/>
</dbReference>
<name>A0A0G0FLU5_9BACT</name>
<gene>
    <name evidence="1" type="ORF">US31_C0002G0117</name>
</gene>
<dbReference type="Gene3D" id="3.40.50.150">
    <property type="entry name" value="Vaccinia Virus protein VP39"/>
    <property type="match status" value="1"/>
</dbReference>
<dbReference type="Proteomes" id="UP000034508">
    <property type="component" value="Unassembled WGS sequence"/>
</dbReference>
<dbReference type="CDD" id="cd02440">
    <property type="entry name" value="AdoMet_MTases"/>
    <property type="match status" value="1"/>
</dbReference>
<evidence type="ECO:0000313" key="2">
    <source>
        <dbReference type="Proteomes" id="UP000034508"/>
    </source>
</evidence>
<accession>A0A0G0FLU5</accession>
<organism evidence="1 2">
    <name type="scientific">Berkelbacteria bacterium GW2011_GWA1_36_9</name>
    <dbReference type="NCBI Taxonomy" id="1618331"/>
    <lineage>
        <taxon>Bacteria</taxon>
        <taxon>Candidatus Berkelbacteria</taxon>
    </lineage>
</organism>
<dbReference type="AlphaFoldDB" id="A0A0G0FLU5"/>
<comment type="caution">
    <text evidence="1">The sequence shown here is derived from an EMBL/GenBank/DDBJ whole genome shotgun (WGS) entry which is preliminary data.</text>
</comment>
<proteinExistence type="predicted"/>
<protein>
    <recommendedName>
        <fullName evidence="3">Methyltransferase type 11 domain-containing protein</fullName>
    </recommendedName>
</protein>
<evidence type="ECO:0008006" key="3">
    <source>
        <dbReference type="Google" id="ProtNLM"/>
    </source>
</evidence>
<dbReference type="InterPro" id="IPR029063">
    <property type="entry name" value="SAM-dependent_MTases_sf"/>
</dbReference>
<dbReference type="PATRIC" id="fig|1618331.3.peg.197"/>
<evidence type="ECO:0000313" key="1">
    <source>
        <dbReference type="EMBL" id="KKQ18772.1"/>
    </source>
</evidence>